<dbReference type="STRING" id="1037660.A0A066VIZ0"/>
<dbReference type="GeneID" id="25267065"/>
<dbReference type="Gene3D" id="1.10.472.10">
    <property type="entry name" value="Cyclin-like"/>
    <property type="match status" value="2"/>
</dbReference>
<evidence type="ECO:0000313" key="4">
    <source>
        <dbReference type="EMBL" id="KDN40263.1"/>
    </source>
</evidence>
<accession>A0A066VIZ0</accession>
<dbReference type="SMART" id="SM00385">
    <property type="entry name" value="CYCLIN"/>
    <property type="match status" value="2"/>
</dbReference>
<dbReference type="FunCoup" id="A0A066VIZ0">
    <property type="interactions" value="155"/>
</dbReference>
<sequence length="353" mass="39575">MAPLLNTLASLDQYLNTPSRADGIPADLEDELRMYGCQMIQQAGALIKLPQRAMATAQVLFQRFWFVTSMRAFSIRDVCTGALFLATKLEETPVRLRDLINVFDYLMRRALHYSKYNPGPRLAPRPHGKQRATEDDLPAQGSRAAAVPPFVYKPQAYHAQEFYDAKDAMVIAEIQILKRLGFNVQVNLPYATMINYLQLLGLTDTHRYPGVAQRAWSFLNDALQTPVYCLFPPHNIACAAVYLTAITAQPPISLPQEPAPWHALFDASEGELRAICAHILRLYDERPGEGLASRVREACGGMAEFMDKRQVRAWIQDNATAADRGEARGSEEKARPPAPWVLKSEPIRYDSDG</sequence>
<dbReference type="InterPro" id="IPR043198">
    <property type="entry name" value="Cyclin/Ssn8"/>
</dbReference>
<dbReference type="InParanoid" id="A0A066VIZ0"/>
<feature type="domain" description="Cyclin-like" evidence="3">
    <location>
        <begin position="191"/>
        <end position="281"/>
    </location>
</feature>
<dbReference type="OrthoDB" id="10264655at2759"/>
<evidence type="ECO:0000256" key="2">
    <source>
        <dbReference type="SAM" id="MobiDB-lite"/>
    </source>
</evidence>
<dbReference type="EMBL" id="JMSN01000093">
    <property type="protein sequence ID" value="KDN40263.1"/>
    <property type="molecule type" value="Genomic_DNA"/>
</dbReference>
<feature type="compositionally biased region" description="Basic and acidic residues" evidence="2">
    <location>
        <begin position="323"/>
        <end position="335"/>
    </location>
</feature>
<proteinExistence type="inferred from homology"/>
<dbReference type="InterPro" id="IPR006671">
    <property type="entry name" value="Cyclin_N"/>
</dbReference>
<dbReference type="RefSeq" id="XP_013241335.1">
    <property type="nucleotide sequence ID" value="XM_013385881.1"/>
</dbReference>
<name>A0A066VIZ0_TILAU</name>
<feature type="domain" description="Cyclin-like" evidence="3">
    <location>
        <begin position="38"/>
        <end position="178"/>
    </location>
</feature>
<dbReference type="GO" id="GO:0006357">
    <property type="term" value="P:regulation of transcription by RNA polymerase II"/>
    <property type="evidence" value="ECO:0007669"/>
    <property type="project" value="InterPro"/>
</dbReference>
<feature type="region of interest" description="Disordered" evidence="2">
    <location>
        <begin position="117"/>
        <end position="137"/>
    </location>
</feature>
<dbReference type="GO" id="GO:0016538">
    <property type="term" value="F:cyclin-dependent protein serine/threonine kinase regulator activity"/>
    <property type="evidence" value="ECO:0007669"/>
    <property type="project" value="InterPro"/>
</dbReference>
<dbReference type="InterPro" id="IPR036915">
    <property type="entry name" value="Cyclin-like_sf"/>
</dbReference>
<evidence type="ECO:0000313" key="5">
    <source>
        <dbReference type="Proteomes" id="UP000027361"/>
    </source>
</evidence>
<keyword evidence="5" id="KW-1185">Reference proteome</keyword>
<dbReference type="SUPFAM" id="SSF47954">
    <property type="entry name" value="Cyclin-like"/>
    <property type="match status" value="2"/>
</dbReference>
<evidence type="ECO:0000256" key="1">
    <source>
        <dbReference type="RuleBase" id="RU000383"/>
    </source>
</evidence>
<evidence type="ECO:0000259" key="3">
    <source>
        <dbReference type="SMART" id="SM00385"/>
    </source>
</evidence>
<dbReference type="AlphaFoldDB" id="A0A066VIZ0"/>
<dbReference type="HOGENOM" id="CLU_022000_3_2_1"/>
<comment type="caution">
    <text evidence="4">The sequence shown here is derived from an EMBL/GenBank/DDBJ whole genome shotgun (WGS) entry which is preliminary data.</text>
</comment>
<keyword evidence="1" id="KW-0195">Cyclin</keyword>
<comment type="similarity">
    <text evidence="1">Belongs to the cyclin family.</text>
</comment>
<dbReference type="Proteomes" id="UP000027361">
    <property type="component" value="Unassembled WGS sequence"/>
</dbReference>
<dbReference type="Pfam" id="PF00134">
    <property type="entry name" value="Cyclin_N"/>
    <property type="match status" value="1"/>
</dbReference>
<feature type="region of interest" description="Disordered" evidence="2">
    <location>
        <begin position="320"/>
        <end position="353"/>
    </location>
</feature>
<reference evidence="4 5" key="1">
    <citation type="submission" date="2014-05" db="EMBL/GenBank/DDBJ databases">
        <title>Draft genome sequence of a rare smut relative, Tilletiaria anomala UBC 951.</title>
        <authorList>
            <consortium name="DOE Joint Genome Institute"/>
            <person name="Toome M."/>
            <person name="Kuo A."/>
            <person name="Henrissat B."/>
            <person name="Lipzen A."/>
            <person name="Tritt A."/>
            <person name="Yoshinaga Y."/>
            <person name="Zane M."/>
            <person name="Barry K."/>
            <person name="Grigoriev I.V."/>
            <person name="Spatafora J.W."/>
            <person name="Aimea M.C."/>
        </authorList>
    </citation>
    <scope>NUCLEOTIDE SEQUENCE [LARGE SCALE GENOMIC DNA]</scope>
    <source>
        <strain evidence="4 5">UBC 951</strain>
    </source>
</reference>
<organism evidence="4 5">
    <name type="scientific">Tilletiaria anomala (strain ATCC 24038 / CBS 436.72 / UBC 951)</name>
    <dbReference type="NCBI Taxonomy" id="1037660"/>
    <lineage>
        <taxon>Eukaryota</taxon>
        <taxon>Fungi</taxon>
        <taxon>Dikarya</taxon>
        <taxon>Basidiomycota</taxon>
        <taxon>Ustilaginomycotina</taxon>
        <taxon>Exobasidiomycetes</taxon>
        <taxon>Georgefischeriales</taxon>
        <taxon>Tilletiariaceae</taxon>
        <taxon>Tilletiaria</taxon>
    </lineage>
</organism>
<protein>
    <submittedName>
        <fullName evidence="4">Cyclin-like protein</fullName>
    </submittedName>
</protein>
<dbReference type="OMA" id="WEDVWSV"/>
<dbReference type="InterPro" id="IPR013763">
    <property type="entry name" value="Cyclin-like_dom"/>
</dbReference>
<gene>
    <name evidence="4" type="ORF">K437DRAFT_291552</name>
</gene>
<dbReference type="PANTHER" id="PTHR10026">
    <property type="entry name" value="CYCLIN"/>
    <property type="match status" value="1"/>
</dbReference>
<dbReference type="CDD" id="cd20532">
    <property type="entry name" value="CYCLIN_CCNL_rpt1"/>
    <property type="match status" value="1"/>
</dbReference>